<dbReference type="SUPFAM" id="SSF52540">
    <property type="entry name" value="P-loop containing nucleoside triphosphate hydrolases"/>
    <property type="match status" value="1"/>
</dbReference>
<dbReference type="GO" id="GO:0005524">
    <property type="term" value="F:ATP binding"/>
    <property type="evidence" value="ECO:0007669"/>
    <property type="project" value="UniProtKB-KW"/>
</dbReference>
<accession>A0A3D8TT35</accession>
<dbReference type="Pfam" id="PF00005">
    <property type="entry name" value="ABC_tran"/>
    <property type="match status" value="1"/>
</dbReference>
<evidence type="ECO:0000259" key="5">
    <source>
        <dbReference type="PROSITE" id="PS50893"/>
    </source>
</evidence>
<dbReference type="PROSITE" id="PS50893">
    <property type="entry name" value="ABC_TRANSPORTER_2"/>
    <property type="match status" value="1"/>
</dbReference>
<dbReference type="InterPro" id="IPR003593">
    <property type="entry name" value="AAA+_ATPase"/>
</dbReference>
<dbReference type="InterPro" id="IPR003439">
    <property type="entry name" value="ABC_transporter-like_ATP-bd"/>
</dbReference>
<dbReference type="Gene3D" id="3.40.50.300">
    <property type="entry name" value="P-loop containing nucleotide triphosphate hydrolases"/>
    <property type="match status" value="1"/>
</dbReference>
<dbReference type="Proteomes" id="UP000257055">
    <property type="component" value="Unassembled WGS sequence"/>
</dbReference>
<comment type="caution">
    <text evidence="6">The sequence shown here is derived from an EMBL/GenBank/DDBJ whole genome shotgun (WGS) entry which is preliminary data.</text>
</comment>
<comment type="similarity">
    <text evidence="1">Belongs to the ABC transporter superfamily.</text>
</comment>
<dbReference type="RefSeq" id="WP_115753214.1">
    <property type="nucleotide sequence ID" value="NZ_LARY01000002.1"/>
</dbReference>
<organism evidence="6 7">
    <name type="scientific">Listeria kieliensis</name>
    <dbReference type="NCBI Taxonomy" id="1621700"/>
    <lineage>
        <taxon>Bacteria</taxon>
        <taxon>Bacillati</taxon>
        <taxon>Bacillota</taxon>
        <taxon>Bacilli</taxon>
        <taxon>Bacillales</taxon>
        <taxon>Listeriaceae</taxon>
        <taxon>Listeria</taxon>
    </lineage>
</organism>
<keyword evidence="7" id="KW-1185">Reference proteome</keyword>
<evidence type="ECO:0000313" key="6">
    <source>
        <dbReference type="EMBL" id="RDX00966.1"/>
    </source>
</evidence>
<dbReference type="PANTHER" id="PTHR43335:SF8">
    <property type="entry name" value="ABC TRANSPORTER, ATP-BINDING PROTEIN"/>
    <property type="match status" value="1"/>
</dbReference>
<evidence type="ECO:0000256" key="2">
    <source>
        <dbReference type="ARBA" id="ARBA00022448"/>
    </source>
</evidence>
<dbReference type="EMBL" id="LARY01000002">
    <property type="protein sequence ID" value="RDX00966.1"/>
    <property type="molecule type" value="Genomic_DNA"/>
</dbReference>
<dbReference type="InterPro" id="IPR027417">
    <property type="entry name" value="P-loop_NTPase"/>
</dbReference>
<gene>
    <name evidence="6" type="ORF">UR08_08360</name>
</gene>
<keyword evidence="3" id="KW-0547">Nucleotide-binding</keyword>
<dbReference type="PROSITE" id="PS00211">
    <property type="entry name" value="ABC_TRANSPORTER_1"/>
    <property type="match status" value="1"/>
</dbReference>
<evidence type="ECO:0000313" key="7">
    <source>
        <dbReference type="Proteomes" id="UP000257055"/>
    </source>
</evidence>
<evidence type="ECO:0000256" key="3">
    <source>
        <dbReference type="ARBA" id="ARBA00022741"/>
    </source>
</evidence>
<keyword evidence="4 6" id="KW-0067">ATP-binding</keyword>
<dbReference type="AlphaFoldDB" id="A0A3D8TT35"/>
<feature type="domain" description="ABC transporter" evidence="5">
    <location>
        <begin position="5"/>
        <end position="233"/>
    </location>
</feature>
<protein>
    <submittedName>
        <fullName evidence="6">Bacitracin ABC transporter ATP-binding protein</fullName>
    </submittedName>
</protein>
<dbReference type="InterPro" id="IPR017871">
    <property type="entry name" value="ABC_transporter-like_CS"/>
</dbReference>
<dbReference type="GO" id="GO:0016887">
    <property type="term" value="F:ATP hydrolysis activity"/>
    <property type="evidence" value="ECO:0007669"/>
    <property type="project" value="InterPro"/>
</dbReference>
<sequence length="306" mass="34490">MTEAIKLRGINKSFKKQAVLQDISMTIKKGSIYGFLGPNGSGKTTVMKIILNLVKADSGEVSVLGEAVETNSYQYLQSIGSIIEYPVFYDTLTAEQNLELHCNYMGVYDKAKIQKVLELVDLKGITNKKVKEFSLGMKQRLGIARALITEPKILVLDEPINGLDPFGIREVRELLVKINREMGTTILISSHIISEIESIADTIGFIKNGKIVREVELKEIEKETLSYSEITVNDVKKASSVLDEHLKIRNFKIISENAIRIYEAGTSQQEISRHLILEGVEIYEMQQHTDSLEEYFVELMNDGEKK</sequence>
<proteinExistence type="inferred from homology"/>
<evidence type="ECO:0000256" key="4">
    <source>
        <dbReference type="ARBA" id="ARBA00022840"/>
    </source>
</evidence>
<reference evidence="7" key="1">
    <citation type="submission" date="2015-04" db="EMBL/GenBank/DDBJ databases">
        <authorList>
            <person name="Schardt J."/>
            <person name="Mueller-Herbst S."/>
            <person name="Scherer S."/>
            <person name="Huptas C."/>
        </authorList>
    </citation>
    <scope>NUCLEOTIDE SEQUENCE [LARGE SCALE GENOMIC DNA]</scope>
    <source>
        <strain evidence="7">Kiel-L1</strain>
    </source>
</reference>
<dbReference type="SMART" id="SM00382">
    <property type="entry name" value="AAA"/>
    <property type="match status" value="1"/>
</dbReference>
<name>A0A3D8TT35_9LIST</name>
<keyword evidence="2" id="KW-0813">Transport</keyword>
<evidence type="ECO:0000256" key="1">
    <source>
        <dbReference type="ARBA" id="ARBA00005417"/>
    </source>
</evidence>
<dbReference type="PANTHER" id="PTHR43335">
    <property type="entry name" value="ABC TRANSPORTER, ATP-BINDING PROTEIN"/>
    <property type="match status" value="1"/>
</dbReference>